<dbReference type="GO" id="GO:0009086">
    <property type="term" value="P:methionine biosynthetic process"/>
    <property type="evidence" value="ECO:0007669"/>
    <property type="project" value="UniProtKB-KW"/>
</dbReference>
<keyword evidence="5 11" id="KW-0378">Hydrolase</keyword>
<comment type="catalytic activity">
    <reaction evidence="11">
        <text>(6R)-5,10-methenyltetrahydrofolate + H2O = (6R)-10-formyltetrahydrofolate + H(+)</text>
        <dbReference type="Rhea" id="RHEA:23700"/>
        <dbReference type="ChEBI" id="CHEBI:15377"/>
        <dbReference type="ChEBI" id="CHEBI:15378"/>
        <dbReference type="ChEBI" id="CHEBI:57455"/>
        <dbReference type="ChEBI" id="CHEBI:195366"/>
        <dbReference type="EC" id="3.5.4.9"/>
    </reaction>
</comment>
<accession>A0A2H0YS08</accession>
<comment type="caution">
    <text evidence="14">The sequence shown here is derived from an EMBL/GenBank/DDBJ whole genome shotgun (WGS) entry which is preliminary data.</text>
</comment>
<evidence type="ECO:0000256" key="9">
    <source>
        <dbReference type="ARBA" id="ARBA00023167"/>
    </source>
</evidence>
<dbReference type="HAMAP" id="MF_01576">
    <property type="entry name" value="THF_DHG_CYH"/>
    <property type="match status" value="1"/>
</dbReference>
<dbReference type="EMBL" id="PEXW01000064">
    <property type="protein sequence ID" value="PIS40532.1"/>
    <property type="molecule type" value="Genomic_DNA"/>
</dbReference>
<dbReference type="GO" id="GO:0000105">
    <property type="term" value="P:L-histidine biosynthetic process"/>
    <property type="evidence" value="ECO:0007669"/>
    <property type="project" value="UniProtKB-KW"/>
</dbReference>
<evidence type="ECO:0000256" key="11">
    <source>
        <dbReference type="HAMAP-Rule" id="MF_01576"/>
    </source>
</evidence>
<evidence type="ECO:0000259" key="12">
    <source>
        <dbReference type="Pfam" id="PF00763"/>
    </source>
</evidence>
<dbReference type="SUPFAM" id="SSF51735">
    <property type="entry name" value="NAD(P)-binding Rossmann-fold domains"/>
    <property type="match status" value="1"/>
</dbReference>
<comment type="function">
    <text evidence="11">Catalyzes the oxidation of 5,10-methylenetetrahydrofolate to 5,10-methenyltetrahydrofolate and then the hydrolysis of 5,10-methenyltetrahydrofolate to 10-formyltetrahydrofolate.</text>
</comment>
<dbReference type="EC" id="1.5.1.5" evidence="11"/>
<dbReference type="Gene3D" id="3.40.50.720">
    <property type="entry name" value="NAD(P)-binding Rossmann-like Domain"/>
    <property type="match status" value="1"/>
</dbReference>
<dbReference type="GO" id="GO:0035999">
    <property type="term" value="P:tetrahydrofolate interconversion"/>
    <property type="evidence" value="ECO:0007669"/>
    <property type="project" value="UniProtKB-UniRule"/>
</dbReference>
<dbReference type="PROSITE" id="PS00766">
    <property type="entry name" value="THF_DHG_CYH_1"/>
    <property type="match status" value="1"/>
</dbReference>
<evidence type="ECO:0000256" key="3">
    <source>
        <dbReference type="ARBA" id="ARBA00022563"/>
    </source>
</evidence>
<evidence type="ECO:0000256" key="6">
    <source>
        <dbReference type="ARBA" id="ARBA00022857"/>
    </source>
</evidence>
<dbReference type="FunFam" id="3.40.50.10860:FF:000005">
    <property type="entry name" value="C-1-tetrahydrofolate synthase, cytoplasmic, putative"/>
    <property type="match status" value="1"/>
</dbReference>
<evidence type="ECO:0000259" key="13">
    <source>
        <dbReference type="Pfam" id="PF02882"/>
    </source>
</evidence>
<name>A0A2H0YS08_9BACT</name>
<keyword evidence="3 11" id="KW-0554">One-carbon metabolism</keyword>
<sequence>MQIIDGRSLALKIRQSLKVNIAKNPTKPDLAIILVGDDQASQTYVRLKEEAAEEIGMHFQKFVFANTASQAEIIQTVQKINQDPKIHGLIVQLPLPKHLNADQIIFAIDPKKDADGFHPKNLEKFRDNTAAFAPVLCEGIWRLIDSVNQDLTGKKAVILANSTIFAEPMAILLTRQGLDTTIVYSPFKDFETQTKAAGVVVIAIGQSNFLKNHHIKSWAILIDVGFNRDGKKVVGDIDFESVKNSTGWITPVPGGVGPMTVAMLVQRVYELSLKI</sequence>
<organism evidence="14 15">
    <name type="scientific">Candidatus Kerfeldbacteria bacterium CG08_land_8_20_14_0_20_43_14</name>
    <dbReference type="NCBI Taxonomy" id="2014246"/>
    <lineage>
        <taxon>Bacteria</taxon>
        <taxon>Candidatus Kerfeldiibacteriota</taxon>
    </lineage>
</organism>
<reference evidence="15" key="1">
    <citation type="submission" date="2017-09" db="EMBL/GenBank/DDBJ databases">
        <title>Depth-based differentiation of microbial function through sediment-hosted aquifers and enrichment of novel symbionts in the deep terrestrial subsurface.</title>
        <authorList>
            <person name="Probst A.J."/>
            <person name="Ladd B."/>
            <person name="Jarett J.K."/>
            <person name="Geller-Mcgrath D.E."/>
            <person name="Sieber C.M.K."/>
            <person name="Emerson J.B."/>
            <person name="Anantharaman K."/>
            <person name="Thomas B.C."/>
            <person name="Malmstrom R."/>
            <person name="Stieglmeier M."/>
            <person name="Klingl A."/>
            <person name="Woyke T."/>
            <person name="Ryan C.M."/>
            <person name="Banfield J.F."/>
        </authorList>
    </citation>
    <scope>NUCLEOTIDE SEQUENCE [LARGE SCALE GENOMIC DNA]</scope>
</reference>
<evidence type="ECO:0000256" key="10">
    <source>
        <dbReference type="ARBA" id="ARBA00023268"/>
    </source>
</evidence>
<dbReference type="PANTHER" id="PTHR48099:SF5">
    <property type="entry name" value="C-1-TETRAHYDROFOLATE SYNTHASE, CYTOPLASMIC"/>
    <property type="match status" value="1"/>
</dbReference>
<dbReference type="SUPFAM" id="SSF53223">
    <property type="entry name" value="Aminoacid dehydrogenase-like, N-terminal domain"/>
    <property type="match status" value="1"/>
</dbReference>
<keyword evidence="9 11" id="KW-0486">Methionine biosynthesis</keyword>
<keyword evidence="4 11" id="KW-0658">Purine biosynthesis</keyword>
<comment type="catalytic activity">
    <reaction evidence="11">
        <text>(6R)-5,10-methylene-5,6,7,8-tetrahydrofolate + NADP(+) = (6R)-5,10-methenyltetrahydrofolate + NADPH</text>
        <dbReference type="Rhea" id="RHEA:22812"/>
        <dbReference type="ChEBI" id="CHEBI:15636"/>
        <dbReference type="ChEBI" id="CHEBI:57455"/>
        <dbReference type="ChEBI" id="CHEBI:57783"/>
        <dbReference type="ChEBI" id="CHEBI:58349"/>
        <dbReference type="EC" id="1.5.1.5"/>
    </reaction>
</comment>
<comment type="pathway">
    <text evidence="1 11">One-carbon metabolism; tetrahydrofolate interconversion.</text>
</comment>
<dbReference type="Pfam" id="PF02882">
    <property type="entry name" value="THF_DHG_CYH_C"/>
    <property type="match status" value="1"/>
</dbReference>
<evidence type="ECO:0000256" key="7">
    <source>
        <dbReference type="ARBA" id="ARBA00023002"/>
    </source>
</evidence>
<keyword evidence="11" id="KW-0028">Amino-acid biosynthesis</keyword>
<dbReference type="GO" id="GO:0004477">
    <property type="term" value="F:methenyltetrahydrofolate cyclohydrolase activity"/>
    <property type="evidence" value="ECO:0007669"/>
    <property type="project" value="UniProtKB-UniRule"/>
</dbReference>
<evidence type="ECO:0000256" key="1">
    <source>
        <dbReference type="ARBA" id="ARBA00004777"/>
    </source>
</evidence>
<dbReference type="InterPro" id="IPR046346">
    <property type="entry name" value="Aminoacid_DH-like_N_sf"/>
</dbReference>
<dbReference type="InterPro" id="IPR000672">
    <property type="entry name" value="THF_DH/CycHdrlase"/>
</dbReference>
<comment type="caution">
    <text evidence="11">Lacks conserved residue(s) required for the propagation of feature annotation.</text>
</comment>
<evidence type="ECO:0000313" key="15">
    <source>
        <dbReference type="Proteomes" id="UP000236845"/>
    </source>
</evidence>
<dbReference type="Gene3D" id="3.40.50.10860">
    <property type="entry name" value="Leucine Dehydrogenase, chain A, domain 1"/>
    <property type="match status" value="1"/>
</dbReference>
<dbReference type="Proteomes" id="UP000236845">
    <property type="component" value="Unassembled WGS sequence"/>
</dbReference>
<dbReference type="InterPro" id="IPR036291">
    <property type="entry name" value="NAD(P)-bd_dom_sf"/>
</dbReference>
<keyword evidence="6 11" id="KW-0521">NADP</keyword>
<keyword evidence="8 11" id="KW-0368">Histidine biosynthesis</keyword>
<dbReference type="InterPro" id="IPR020631">
    <property type="entry name" value="THF_DH/CycHdrlase_NAD-bd_dom"/>
</dbReference>
<keyword evidence="10 11" id="KW-0511">Multifunctional enzyme</keyword>
<evidence type="ECO:0000313" key="14">
    <source>
        <dbReference type="EMBL" id="PIS40532.1"/>
    </source>
</evidence>
<dbReference type="PROSITE" id="PS00767">
    <property type="entry name" value="THF_DHG_CYH_2"/>
    <property type="match status" value="1"/>
</dbReference>
<dbReference type="InterPro" id="IPR020630">
    <property type="entry name" value="THF_DH/CycHdrlase_cat_dom"/>
</dbReference>
<evidence type="ECO:0000256" key="8">
    <source>
        <dbReference type="ARBA" id="ARBA00023102"/>
    </source>
</evidence>
<dbReference type="GO" id="GO:0006164">
    <property type="term" value="P:purine nucleotide biosynthetic process"/>
    <property type="evidence" value="ECO:0007669"/>
    <property type="project" value="UniProtKB-KW"/>
</dbReference>
<dbReference type="UniPathway" id="UPA00193"/>
<protein>
    <recommendedName>
        <fullName evidence="11">Bifunctional protein FolD</fullName>
    </recommendedName>
    <domain>
        <recommendedName>
            <fullName evidence="11">Methylenetetrahydrofolate dehydrogenase</fullName>
            <ecNumber evidence="11">1.5.1.5</ecNumber>
        </recommendedName>
    </domain>
    <domain>
        <recommendedName>
            <fullName evidence="11">Methenyltetrahydrofolate cyclohydrolase</fullName>
            <ecNumber evidence="11">3.5.4.9</ecNumber>
        </recommendedName>
    </domain>
</protein>
<dbReference type="InterPro" id="IPR020867">
    <property type="entry name" value="THF_DH/CycHdrlase_CS"/>
</dbReference>
<keyword evidence="7 11" id="KW-0560">Oxidoreductase</keyword>
<feature type="domain" description="Tetrahydrofolate dehydrogenase/cyclohydrolase NAD(P)-binding" evidence="13">
    <location>
        <begin position="137"/>
        <end position="271"/>
    </location>
</feature>
<dbReference type="GO" id="GO:0005829">
    <property type="term" value="C:cytosol"/>
    <property type="evidence" value="ECO:0007669"/>
    <property type="project" value="TreeGrafter"/>
</dbReference>
<comment type="similarity">
    <text evidence="11">Belongs to the tetrahydrofolate dehydrogenase/cyclohydrolase family.</text>
</comment>
<dbReference type="AlphaFoldDB" id="A0A2H0YS08"/>
<dbReference type="EC" id="3.5.4.9" evidence="11"/>
<dbReference type="Pfam" id="PF00763">
    <property type="entry name" value="THF_DHG_CYH"/>
    <property type="match status" value="1"/>
</dbReference>
<proteinExistence type="inferred from homology"/>
<evidence type="ECO:0000256" key="5">
    <source>
        <dbReference type="ARBA" id="ARBA00022801"/>
    </source>
</evidence>
<evidence type="ECO:0000256" key="4">
    <source>
        <dbReference type="ARBA" id="ARBA00022755"/>
    </source>
</evidence>
<dbReference type="PRINTS" id="PR00085">
    <property type="entry name" value="THFDHDRGNASE"/>
</dbReference>
<dbReference type="GO" id="GO:0004488">
    <property type="term" value="F:methylenetetrahydrofolate dehydrogenase (NADP+) activity"/>
    <property type="evidence" value="ECO:0007669"/>
    <property type="project" value="UniProtKB-UniRule"/>
</dbReference>
<gene>
    <name evidence="11" type="primary">folD</name>
    <name evidence="14" type="ORF">COT26_02875</name>
</gene>
<dbReference type="PANTHER" id="PTHR48099">
    <property type="entry name" value="C-1-TETRAHYDROFOLATE SYNTHASE, CYTOPLASMIC-RELATED"/>
    <property type="match status" value="1"/>
</dbReference>
<comment type="subunit">
    <text evidence="2 11">Homodimer.</text>
</comment>
<feature type="domain" description="Tetrahydrofolate dehydrogenase/cyclohydrolase catalytic" evidence="12">
    <location>
        <begin position="4"/>
        <end position="115"/>
    </location>
</feature>
<evidence type="ECO:0000256" key="2">
    <source>
        <dbReference type="ARBA" id="ARBA00011738"/>
    </source>
</evidence>